<dbReference type="NCBIfam" id="NF005559">
    <property type="entry name" value="PRK07231.1"/>
    <property type="match status" value="1"/>
</dbReference>
<gene>
    <name evidence="3" type="ORF">K9U37_16880</name>
</gene>
<dbReference type="GO" id="GO:0047936">
    <property type="term" value="F:glucose 1-dehydrogenase [NAD(P)+] activity"/>
    <property type="evidence" value="ECO:0007669"/>
    <property type="project" value="UniProtKB-EC"/>
</dbReference>
<dbReference type="EMBL" id="JAIVFL010000001">
    <property type="protein sequence ID" value="MCI4676462.1"/>
    <property type="molecule type" value="Genomic_DNA"/>
</dbReference>
<evidence type="ECO:0000256" key="2">
    <source>
        <dbReference type="ARBA" id="ARBA00023002"/>
    </source>
</evidence>
<comment type="caution">
    <text evidence="3">The sequence shown here is derived from an EMBL/GenBank/DDBJ whole genome shotgun (WGS) entry which is preliminary data.</text>
</comment>
<name>A0ABS9YZW3_9MYCO</name>
<dbReference type="PRINTS" id="PR00080">
    <property type="entry name" value="SDRFAMILY"/>
</dbReference>
<dbReference type="Proteomes" id="UP001139068">
    <property type="component" value="Unassembled WGS sequence"/>
</dbReference>
<dbReference type="PANTHER" id="PTHR24321:SF15">
    <property type="entry name" value="OXIDOREDUCTASE UCPA"/>
    <property type="match status" value="1"/>
</dbReference>
<proteinExistence type="inferred from homology"/>
<dbReference type="PRINTS" id="PR00081">
    <property type="entry name" value="GDHRDH"/>
</dbReference>
<accession>A0ABS9YZW3</accession>
<dbReference type="InterPro" id="IPR036291">
    <property type="entry name" value="NAD(P)-bd_dom_sf"/>
</dbReference>
<dbReference type="RefSeq" id="WP_243072650.1">
    <property type="nucleotide sequence ID" value="NZ_JAIVFL010000001.1"/>
</dbReference>
<dbReference type="EC" id="1.1.1.47" evidence="3"/>
<dbReference type="PANTHER" id="PTHR24321">
    <property type="entry name" value="DEHYDROGENASES, SHORT CHAIN"/>
    <property type="match status" value="1"/>
</dbReference>
<dbReference type="Pfam" id="PF13561">
    <property type="entry name" value="adh_short_C2"/>
    <property type="match status" value="1"/>
</dbReference>
<evidence type="ECO:0000256" key="1">
    <source>
        <dbReference type="ARBA" id="ARBA00006484"/>
    </source>
</evidence>
<sequence length="250" mass="25843">MTNRLEGKVALITGAARGQGAAEARLFAAEGASVVITDVRDDALVSLEKELLDAGATVSATRLDVADEADWDRAVRHATAVFGELNVLVNNAGILDMAGVEQTSLEVWNRIVAVNQTGVWLGMKSAIPSIRRAGGGSIVNVSSIYGLIGSGAAAAYQATKGAVRLLTKTAAVQYASEGIRVNSIHPGVIDTGMVDEEIPAEGLPALTAATPLGRMGRPEEIAYGALFLASDESSFMTGSELVIDGGYTAQ</sequence>
<reference evidence="3" key="1">
    <citation type="journal article" date="2022" name="ISME J.">
        <title>Identification of active gaseous-alkane degraders at natural gas seeps.</title>
        <authorList>
            <person name="Farhan Ul Haque M."/>
            <person name="Hernandez M."/>
            <person name="Crombie A.T."/>
            <person name="Murrell J.C."/>
        </authorList>
    </citation>
    <scope>NUCLEOTIDE SEQUENCE</scope>
    <source>
        <strain evidence="3">ANDR5</strain>
    </source>
</reference>
<comment type="similarity">
    <text evidence="1">Belongs to the short-chain dehydrogenases/reductases (SDR) family.</text>
</comment>
<organism evidence="3 4">
    <name type="scientific">Candidatus Mycolicibacterium alkanivorans</name>
    <dbReference type="NCBI Taxonomy" id="2954114"/>
    <lineage>
        <taxon>Bacteria</taxon>
        <taxon>Bacillati</taxon>
        <taxon>Actinomycetota</taxon>
        <taxon>Actinomycetes</taxon>
        <taxon>Mycobacteriales</taxon>
        <taxon>Mycobacteriaceae</taxon>
        <taxon>Mycolicibacterium</taxon>
    </lineage>
</organism>
<evidence type="ECO:0000313" key="4">
    <source>
        <dbReference type="Proteomes" id="UP001139068"/>
    </source>
</evidence>
<dbReference type="InterPro" id="IPR002347">
    <property type="entry name" value="SDR_fam"/>
</dbReference>
<dbReference type="Gene3D" id="3.40.50.720">
    <property type="entry name" value="NAD(P)-binding Rossmann-like Domain"/>
    <property type="match status" value="1"/>
</dbReference>
<evidence type="ECO:0000313" key="3">
    <source>
        <dbReference type="EMBL" id="MCI4676462.1"/>
    </source>
</evidence>
<keyword evidence="4" id="KW-1185">Reference proteome</keyword>
<keyword evidence="2 3" id="KW-0560">Oxidoreductase</keyword>
<dbReference type="SUPFAM" id="SSF51735">
    <property type="entry name" value="NAD(P)-binding Rossmann-fold domains"/>
    <property type="match status" value="1"/>
</dbReference>
<protein>
    <submittedName>
        <fullName evidence="3">Glucose 1-dehydrogenase</fullName>
        <ecNumber evidence="3">1.1.1.47</ecNumber>
    </submittedName>
</protein>